<dbReference type="PANTHER" id="PTHR11986:SF58">
    <property type="entry name" value="LEUCINE_METHIONINE RACEMASE"/>
    <property type="match status" value="1"/>
</dbReference>
<accession>A0A377LQJ3</accession>
<feature type="compositionally biased region" description="Low complexity" evidence="5">
    <location>
        <begin position="179"/>
        <end position="193"/>
    </location>
</feature>
<organism evidence="6 7">
    <name type="scientific">Enterobacter cloacae</name>
    <dbReference type="NCBI Taxonomy" id="550"/>
    <lineage>
        <taxon>Bacteria</taxon>
        <taxon>Pseudomonadati</taxon>
        <taxon>Pseudomonadota</taxon>
        <taxon>Gammaproteobacteria</taxon>
        <taxon>Enterobacterales</taxon>
        <taxon>Enterobacteriaceae</taxon>
        <taxon>Enterobacter</taxon>
        <taxon>Enterobacter cloacae complex</taxon>
    </lineage>
</organism>
<dbReference type="InterPro" id="IPR049704">
    <property type="entry name" value="Aminotrans_3_PPA_site"/>
</dbReference>
<dbReference type="AlphaFoldDB" id="A0A377LQJ3"/>
<evidence type="ECO:0000256" key="5">
    <source>
        <dbReference type="SAM" id="MobiDB-lite"/>
    </source>
</evidence>
<dbReference type="InterPro" id="IPR050103">
    <property type="entry name" value="Class-III_PLP-dep_AT"/>
</dbReference>
<reference evidence="6 7" key="1">
    <citation type="submission" date="2018-06" db="EMBL/GenBank/DDBJ databases">
        <authorList>
            <consortium name="Pathogen Informatics"/>
            <person name="Doyle S."/>
        </authorList>
    </citation>
    <scope>NUCLEOTIDE SEQUENCE [LARGE SCALE GENOMIC DNA]</scope>
    <source>
        <strain evidence="6 7">NCTC10005</strain>
    </source>
</reference>
<dbReference type="Gene3D" id="3.40.640.10">
    <property type="entry name" value="Type I PLP-dependent aspartate aminotransferase-like (Major domain)"/>
    <property type="match status" value="1"/>
</dbReference>
<dbReference type="Pfam" id="PF00202">
    <property type="entry name" value="Aminotran_3"/>
    <property type="match status" value="1"/>
</dbReference>
<evidence type="ECO:0000313" key="6">
    <source>
        <dbReference type="EMBL" id="STQ08627.1"/>
    </source>
</evidence>
<dbReference type="SUPFAM" id="SSF53383">
    <property type="entry name" value="PLP-dependent transferases"/>
    <property type="match status" value="1"/>
</dbReference>
<dbReference type="GO" id="GO:0034386">
    <property type="term" value="F:4-aminobutyrate:2-oxoglutarate transaminase activity"/>
    <property type="evidence" value="ECO:0007669"/>
    <property type="project" value="UniProtKB-EC"/>
</dbReference>
<evidence type="ECO:0000256" key="3">
    <source>
        <dbReference type="ARBA" id="ARBA00022576"/>
    </source>
</evidence>
<dbReference type="InterPro" id="IPR005814">
    <property type="entry name" value="Aminotrans_3"/>
</dbReference>
<comment type="similarity">
    <text evidence="2">Belongs to the class-III pyridoxal-phosphate-dependent aminotransferase family.</text>
</comment>
<dbReference type="InterPro" id="IPR015421">
    <property type="entry name" value="PyrdxlP-dep_Trfase_major"/>
</dbReference>
<evidence type="ECO:0000256" key="2">
    <source>
        <dbReference type="ARBA" id="ARBA00008954"/>
    </source>
</evidence>
<dbReference type="EC" id="2.6.1.19" evidence="6"/>
<gene>
    <name evidence="6" type="primary">puuE_2</name>
    <name evidence="6" type="ORF">NCTC10005_01311</name>
</gene>
<keyword evidence="6" id="KW-0808">Transferase</keyword>
<protein>
    <submittedName>
        <fullName evidence="6">4-aminobutyrate aminotransferase</fullName>
        <ecNumber evidence="6">2.6.1.19</ecNumber>
    </submittedName>
</protein>
<name>A0A377LQJ3_ENTCL</name>
<evidence type="ECO:0000256" key="4">
    <source>
        <dbReference type="ARBA" id="ARBA00022898"/>
    </source>
</evidence>
<dbReference type="PANTHER" id="PTHR11986">
    <property type="entry name" value="AMINOTRANSFERASE CLASS III"/>
    <property type="match status" value="1"/>
</dbReference>
<dbReference type="InterPro" id="IPR015422">
    <property type="entry name" value="PyrdxlP-dep_Trfase_small"/>
</dbReference>
<comment type="cofactor">
    <cofactor evidence="1">
        <name>pyridoxal 5'-phosphate</name>
        <dbReference type="ChEBI" id="CHEBI:597326"/>
    </cofactor>
</comment>
<feature type="region of interest" description="Disordered" evidence="5">
    <location>
        <begin position="165"/>
        <end position="199"/>
    </location>
</feature>
<dbReference type="EMBL" id="UGJB01000004">
    <property type="protein sequence ID" value="STQ08627.1"/>
    <property type="molecule type" value="Genomic_DNA"/>
</dbReference>
<evidence type="ECO:0000313" key="7">
    <source>
        <dbReference type="Proteomes" id="UP000255106"/>
    </source>
</evidence>
<dbReference type="GO" id="GO:0030170">
    <property type="term" value="F:pyridoxal phosphate binding"/>
    <property type="evidence" value="ECO:0007669"/>
    <property type="project" value="InterPro"/>
</dbReference>
<dbReference type="Gene3D" id="3.90.1150.10">
    <property type="entry name" value="Aspartate Aminotransferase, domain 1"/>
    <property type="match status" value="1"/>
</dbReference>
<keyword evidence="4" id="KW-0663">Pyridoxal phosphate</keyword>
<dbReference type="InterPro" id="IPR015424">
    <property type="entry name" value="PyrdxlP-dep_Trfase"/>
</dbReference>
<dbReference type="PROSITE" id="PS00600">
    <property type="entry name" value="AA_TRANSFER_CLASS_3"/>
    <property type="match status" value="1"/>
</dbReference>
<proteinExistence type="inferred from homology"/>
<sequence length="199" mass="20697">MPPDQVAAIILEPVQGEGGFNIAPADFMQALRALCDTHGILLIADEVQSGFARTGKLFSMEHHCVKPDLITMAKSLAGGMPLSAVSGRAEVMDAPAPGGLGGTYAGNPLAIAAAHAVLDVIDEDDLCTRSAHLGHHLVEVLNKAKEHCPYIADIRAQGSMVAVEFNDPQSGLPSPEFTPSGSGASPAGRPSASELRRVR</sequence>
<dbReference type="GO" id="GO:0042802">
    <property type="term" value="F:identical protein binding"/>
    <property type="evidence" value="ECO:0007669"/>
    <property type="project" value="TreeGrafter"/>
</dbReference>
<evidence type="ECO:0000256" key="1">
    <source>
        <dbReference type="ARBA" id="ARBA00001933"/>
    </source>
</evidence>
<dbReference type="Proteomes" id="UP000255106">
    <property type="component" value="Unassembled WGS sequence"/>
</dbReference>
<keyword evidence="3 6" id="KW-0032">Aminotransferase</keyword>